<keyword evidence="1" id="KW-0472">Membrane</keyword>
<keyword evidence="3" id="KW-1185">Reference proteome</keyword>
<evidence type="ECO:0000313" key="2">
    <source>
        <dbReference type="EMBL" id="GFT91702.1"/>
    </source>
</evidence>
<evidence type="ECO:0000313" key="3">
    <source>
        <dbReference type="Proteomes" id="UP000887013"/>
    </source>
</evidence>
<reference evidence="2" key="1">
    <citation type="submission" date="2020-08" db="EMBL/GenBank/DDBJ databases">
        <title>Multicomponent nature underlies the extraordinary mechanical properties of spider dragline silk.</title>
        <authorList>
            <person name="Kono N."/>
            <person name="Nakamura H."/>
            <person name="Mori M."/>
            <person name="Yoshida Y."/>
            <person name="Ohtoshi R."/>
            <person name="Malay A.D."/>
            <person name="Moran D.A.P."/>
            <person name="Tomita M."/>
            <person name="Numata K."/>
            <person name="Arakawa K."/>
        </authorList>
    </citation>
    <scope>NUCLEOTIDE SEQUENCE</scope>
</reference>
<name>A0A8X6PY85_NEPPI</name>
<dbReference type="EMBL" id="BMAW01074338">
    <property type="protein sequence ID" value="GFT91702.1"/>
    <property type="molecule type" value="Genomic_DNA"/>
</dbReference>
<feature type="transmembrane region" description="Helical" evidence="1">
    <location>
        <begin position="77"/>
        <end position="100"/>
    </location>
</feature>
<proteinExistence type="predicted"/>
<keyword evidence="1" id="KW-0812">Transmembrane</keyword>
<sequence>MRFQAAPVIKDHRGLSPRVLQQGKWIDGSSIRLISGTSVDPLLCHRQQRCFILNASCRLDKEGSMGTSPSIDWMGDYHATVIGISLDWLVWFVLLAGLMIGHQISEAATPDMVWISLSPE</sequence>
<organism evidence="2 3">
    <name type="scientific">Nephila pilipes</name>
    <name type="common">Giant wood spider</name>
    <name type="synonym">Nephila maculata</name>
    <dbReference type="NCBI Taxonomy" id="299642"/>
    <lineage>
        <taxon>Eukaryota</taxon>
        <taxon>Metazoa</taxon>
        <taxon>Ecdysozoa</taxon>
        <taxon>Arthropoda</taxon>
        <taxon>Chelicerata</taxon>
        <taxon>Arachnida</taxon>
        <taxon>Araneae</taxon>
        <taxon>Araneomorphae</taxon>
        <taxon>Entelegynae</taxon>
        <taxon>Araneoidea</taxon>
        <taxon>Nephilidae</taxon>
        <taxon>Nephila</taxon>
    </lineage>
</organism>
<comment type="caution">
    <text evidence="2">The sequence shown here is derived from an EMBL/GenBank/DDBJ whole genome shotgun (WGS) entry which is preliminary data.</text>
</comment>
<accession>A0A8X6PY85</accession>
<dbReference type="Proteomes" id="UP000887013">
    <property type="component" value="Unassembled WGS sequence"/>
</dbReference>
<dbReference type="AlphaFoldDB" id="A0A8X6PY85"/>
<keyword evidence="1" id="KW-1133">Transmembrane helix</keyword>
<protein>
    <submittedName>
        <fullName evidence="2">Uncharacterized protein</fullName>
    </submittedName>
</protein>
<gene>
    <name evidence="2" type="ORF">NPIL_96951</name>
</gene>
<evidence type="ECO:0000256" key="1">
    <source>
        <dbReference type="SAM" id="Phobius"/>
    </source>
</evidence>